<feature type="region of interest" description="Disordered" evidence="1">
    <location>
        <begin position="780"/>
        <end position="1206"/>
    </location>
</feature>
<feature type="compositionally biased region" description="Basic and acidic residues" evidence="1">
    <location>
        <begin position="818"/>
        <end position="827"/>
    </location>
</feature>
<feature type="region of interest" description="Disordered" evidence="1">
    <location>
        <begin position="382"/>
        <end position="591"/>
    </location>
</feature>
<feature type="compositionally biased region" description="Low complexity" evidence="1">
    <location>
        <begin position="458"/>
        <end position="491"/>
    </location>
</feature>
<dbReference type="OrthoDB" id="5964929at2759"/>
<dbReference type="PANTHER" id="PTHR35711:SF1">
    <property type="entry name" value="ECTODERMAL, ISOFORM F"/>
    <property type="match status" value="1"/>
</dbReference>
<feature type="compositionally biased region" description="Acidic residues" evidence="1">
    <location>
        <begin position="662"/>
        <end position="673"/>
    </location>
</feature>
<feature type="compositionally biased region" description="Acidic residues" evidence="1">
    <location>
        <begin position="292"/>
        <end position="303"/>
    </location>
</feature>
<evidence type="ECO:0000256" key="1">
    <source>
        <dbReference type="SAM" id="MobiDB-lite"/>
    </source>
</evidence>
<feature type="compositionally biased region" description="Low complexity" evidence="1">
    <location>
        <begin position="1123"/>
        <end position="1142"/>
    </location>
</feature>
<feature type="region of interest" description="Disordered" evidence="1">
    <location>
        <begin position="49"/>
        <end position="87"/>
    </location>
</feature>
<gene>
    <name evidence="2" type="ORF">L227DRAFT_652506</name>
</gene>
<sequence length="1206" mass="125475">MATTTTTTTQILFNSPALHSLKRDQLVKLCKIHSIKANGKNSELIERLKQRAAELPPEEAAADEEEDPLADQEDDDHASMDVDVDGIPGGMPVHPAPVLAPSESDNTDGDVSMNMNAGNSNSNSNLYRDRDGNEMESDDCEMQEMQDVVLTSRFSIPRPSEQWEVVMEDIAEVDETMGTASSKGSLRTVSGGEFGTHSSKASVTSSIRALATSLGIKRATSKSSHHRSDFDFDAEGSKMPSFSPGKLFSGSSRARDSLAEHATPYAQIPPSDSLPETDHFKFATPDASILEDVNDGEDDDDDGVGVPKSPRPAPRTSILFGSAVKSTIRLVSHPAAPKTSGDAAYMSPPRLPIVQTDFDITVGTPGTVRTLSMWPASPYAASGGETGSLYPRLPLEDLKPSSRKEDDDDEYMPGGIGMPTTTPAKTSLKGKAVATSTSTAKTTTTSTPGPIDEPDMFSPAKPRAAPAPAPSGAAATPAASASRSTLPRSTPFLFGSPLPRRGTPAAASKDKDGKDSDNNTAAGVSNAAFDGVAKSILEEMHRRLAEANAQKGEGAPKPSSSLQTGTGTGTESIFSGLNLGAHAQTQTQTKDRFAKVHDAEFSKMDSITHHYAARRPNKRKSDALGHGSRPVAGQKRRSSAQGARVISAGTRKKMAVPGGFGGDDDDEDEEGEEGGGAGRDEREDEDEDDAGARRSSKRIRITEGWDVHRGQRVSIAPPLPPAQEEKKQKEHEAAKRELNAAKARRRSSRGRPSMGAPPAKGKASRFGFLGAAKSLVRNVWNMGGGSKTKPAGTNAPPSSIPVPKASTQPPAPATNGSVDKKSEKAKADAAAATNTRKASGPTNKLLKPPPKASTSTSGAKAAGTVTSTKSTSSRARSPIPPFTAPSASSGTVKSTASRPSNATGTARSRVSSTSTTTGTAASRQTGRTSTVSSMGTRTSSAGTSTAVSSIGTRRSFASTNTLASTSSSKGEGKSLESSLPTLRKRPSSLYAPTASSLAKTNAAARPSASGRTSGLPAVAEAQKPKRASITQAASSSKATIAAATSPLSPRPTRIFSQPLTNFSSPAQSSSAATPVHHPSLTAAASSIMGTTDAASSPSKIPRPAVIPPKPKQLVVRKPRVSRSRVIAKLGAQRAAAAQGSSLSPGGGRTRSSVGARRSFGGVKSGRASGGSEVMRSAMIKKRARQSEYMRRRSRPASENEPVGSDD</sequence>
<feature type="region of interest" description="Disordered" evidence="1">
    <location>
        <begin position="603"/>
        <end position="766"/>
    </location>
</feature>
<feature type="compositionally biased region" description="Polar residues" evidence="1">
    <location>
        <begin position="885"/>
        <end position="901"/>
    </location>
</feature>
<keyword evidence="3" id="KW-1185">Reference proteome</keyword>
<feature type="region of interest" description="Disordered" evidence="1">
    <location>
        <begin position="216"/>
        <end position="253"/>
    </location>
</feature>
<feature type="compositionally biased region" description="Basic and acidic residues" evidence="1">
    <location>
        <begin position="394"/>
        <end position="405"/>
    </location>
</feature>
<feature type="compositionally biased region" description="Low complexity" evidence="1">
    <location>
        <begin position="429"/>
        <end position="447"/>
    </location>
</feature>
<evidence type="ECO:0000313" key="3">
    <source>
        <dbReference type="Proteomes" id="UP000313359"/>
    </source>
</evidence>
<feature type="compositionally biased region" description="Low complexity" evidence="1">
    <location>
        <begin position="1027"/>
        <end position="1045"/>
    </location>
</feature>
<dbReference type="AlphaFoldDB" id="A0A5C2SDK9"/>
<dbReference type="STRING" id="1328759.A0A5C2SDK9"/>
<proteinExistence type="predicted"/>
<dbReference type="EMBL" id="ML122261">
    <property type="protein sequence ID" value="RPD61791.1"/>
    <property type="molecule type" value="Genomic_DNA"/>
</dbReference>
<reference evidence="2" key="1">
    <citation type="journal article" date="2018" name="Genome Biol. Evol.">
        <title>Genomics and development of Lentinus tigrinus, a white-rot wood-decaying mushroom with dimorphic fruiting bodies.</title>
        <authorList>
            <person name="Wu B."/>
            <person name="Xu Z."/>
            <person name="Knudson A."/>
            <person name="Carlson A."/>
            <person name="Chen N."/>
            <person name="Kovaka S."/>
            <person name="LaButti K."/>
            <person name="Lipzen A."/>
            <person name="Pennachio C."/>
            <person name="Riley R."/>
            <person name="Schakwitz W."/>
            <person name="Umezawa K."/>
            <person name="Ohm R.A."/>
            <person name="Grigoriev I.V."/>
            <person name="Nagy L.G."/>
            <person name="Gibbons J."/>
            <person name="Hibbett D."/>
        </authorList>
    </citation>
    <scope>NUCLEOTIDE SEQUENCE [LARGE SCALE GENOMIC DNA]</scope>
    <source>
        <strain evidence="2">ALCF2SS1-6</strain>
    </source>
</reference>
<protein>
    <recommendedName>
        <fullName evidence="4">SAP domain-containing protein</fullName>
    </recommendedName>
</protein>
<feature type="compositionally biased region" description="Basic and acidic residues" evidence="1">
    <location>
        <begin position="536"/>
        <end position="545"/>
    </location>
</feature>
<feature type="region of interest" description="Disordered" evidence="1">
    <location>
        <begin position="289"/>
        <end position="316"/>
    </location>
</feature>
<feature type="compositionally biased region" description="Basic and acidic residues" evidence="1">
    <location>
        <begin position="700"/>
        <end position="709"/>
    </location>
</feature>
<accession>A0A5C2SDK9</accession>
<dbReference type="Proteomes" id="UP000313359">
    <property type="component" value="Unassembled WGS sequence"/>
</dbReference>
<feature type="compositionally biased region" description="Basic and acidic residues" evidence="1">
    <location>
        <begin position="508"/>
        <end position="517"/>
    </location>
</feature>
<feature type="compositionally biased region" description="Acidic residues" evidence="1">
    <location>
        <begin position="56"/>
        <end position="76"/>
    </location>
</feature>
<feature type="compositionally biased region" description="Basic and acidic residues" evidence="1">
    <location>
        <begin position="723"/>
        <end position="739"/>
    </location>
</feature>
<organism evidence="2 3">
    <name type="scientific">Lentinus tigrinus ALCF2SS1-6</name>
    <dbReference type="NCBI Taxonomy" id="1328759"/>
    <lineage>
        <taxon>Eukaryota</taxon>
        <taxon>Fungi</taxon>
        <taxon>Dikarya</taxon>
        <taxon>Basidiomycota</taxon>
        <taxon>Agaricomycotina</taxon>
        <taxon>Agaricomycetes</taxon>
        <taxon>Polyporales</taxon>
        <taxon>Polyporaceae</taxon>
        <taxon>Lentinus</taxon>
    </lineage>
</organism>
<evidence type="ECO:0000313" key="2">
    <source>
        <dbReference type="EMBL" id="RPD61791.1"/>
    </source>
</evidence>
<feature type="compositionally biased region" description="Low complexity" evidence="1">
    <location>
        <begin position="902"/>
        <end position="979"/>
    </location>
</feature>
<feature type="compositionally biased region" description="Polar residues" evidence="1">
    <location>
        <begin position="1082"/>
        <end position="1098"/>
    </location>
</feature>
<dbReference type="PANTHER" id="PTHR35711">
    <property type="entry name" value="EXPRESSED PROTEIN"/>
    <property type="match status" value="1"/>
</dbReference>
<feature type="compositionally biased region" description="Low complexity" evidence="1">
    <location>
        <begin position="1063"/>
        <end position="1072"/>
    </location>
</feature>
<name>A0A5C2SDK9_9APHY</name>
<evidence type="ECO:0008006" key="4">
    <source>
        <dbReference type="Google" id="ProtNLM"/>
    </source>
</evidence>
<feature type="compositionally biased region" description="Low complexity" evidence="1">
    <location>
        <begin position="828"/>
        <end position="839"/>
    </location>
</feature>
<feature type="compositionally biased region" description="Low complexity" evidence="1">
    <location>
        <begin position="852"/>
        <end position="877"/>
    </location>
</feature>